<organism evidence="1 2">
    <name type="scientific">Cyclobacterium xiamenense</name>
    <dbReference type="NCBI Taxonomy" id="1297121"/>
    <lineage>
        <taxon>Bacteria</taxon>
        <taxon>Pseudomonadati</taxon>
        <taxon>Bacteroidota</taxon>
        <taxon>Cytophagia</taxon>
        <taxon>Cytophagales</taxon>
        <taxon>Cyclobacteriaceae</taxon>
        <taxon>Cyclobacterium</taxon>
    </lineage>
</organism>
<dbReference type="STRING" id="1416801.SAMN05192553_105261"/>
<protein>
    <submittedName>
        <fullName evidence="1">Uncharacterized protein</fullName>
    </submittedName>
</protein>
<reference evidence="2" key="1">
    <citation type="submission" date="2016-10" db="EMBL/GenBank/DDBJ databases">
        <authorList>
            <person name="Varghese N."/>
            <person name="Submissions S."/>
        </authorList>
    </citation>
    <scope>NUCLEOTIDE SEQUENCE [LARGE SCALE GENOMIC DNA]</scope>
    <source>
        <strain evidence="2">IBRC-M 10761</strain>
    </source>
</reference>
<evidence type="ECO:0000313" key="2">
    <source>
        <dbReference type="Proteomes" id="UP000199403"/>
    </source>
</evidence>
<sequence length="93" mass="10604">MANFQGIQLANVYLGGPVSLAGLRLFINRLPYPSDRFLKRLFFDCMSNGQVRLIGQQQVINFCVHSMEQGKRKQVTFQCQIYIRTSTLSAFSP</sequence>
<gene>
    <name evidence="1" type="ORF">SAMN05192553_105261</name>
</gene>
<dbReference type="EMBL" id="FNZH01000005">
    <property type="protein sequence ID" value="SEJ58818.1"/>
    <property type="molecule type" value="Genomic_DNA"/>
</dbReference>
<evidence type="ECO:0000313" key="1">
    <source>
        <dbReference type="EMBL" id="SEJ58818.1"/>
    </source>
</evidence>
<accession>A0A1H7A027</accession>
<name>A0A1H7A027_9BACT</name>
<proteinExistence type="predicted"/>
<dbReference type="AlphaFoldDB" id="A0A1H7A027"/>
<dbReference type="Proteomes" id="UP000199403">
    <property type="component" value="Unassembled WGS sequence"/>
</dbReference>
<keyword evidence="2" id="KW-1185">Reference proteome</keyword>